<dbReference type="GO" id="GO:0004674">
    <property type="term" value="F:protein serine/threonine kinase activity"/>
    <property type="evidence" value="ECO:0007669"/>
    <property type="project" value="TreeGrafter"/>
</dbReference>
<keyword evidence="3" id="KW-1185">Reference proteome</keyword>
<organism evidence="2 3">
    <name type="scientific">Mycena pura</name>
    <dbReference type="NCBI Taxonomy" id="153505"/>
    <lineage>
        <taxon>Eukaryota</taxon>
        <taxon>Fungi</taxon>
        <taxon>Dikarya</taxon>
        <taxon>Basidiomycota</taxon>
        <taxon>Agaricomycotina</taxon>
        <taxon>Agaricomycetes</taxon>
        <taxon>Agaricomycetidae</taxon>
        <taxon>Agaricales</taxon>
        <taxon>Marasmiineae</taxon>
        <taxon>Mycenaceae</taxon>
        <taxon>Mycena</taxon>
    </lineage>
</organism>
<dbReference type="AlphaFoldDB" id="A0AAD6V548"/>
<evidence type="ECO:0000313" key="2">
    <source>
        <dbReference type="EMBL" id="KAJ7202578.1"/>
    </source>
</evidence>
<keyword evidence="2" id="KW-0808">Transferase</keyword>
<accession>A0AAD6V548</accession>
<dbReference type="InterPro" id="IPR051681">
    <property type="entry name" value="Ser/Thr_Kinases-Pseudokinases"/>
</dbReference>
<evidence type="ECO:0000259" key="1">
    <source>
        <dbReference type="PROSITE" id="PS50011"/>
    </source>
</evidence>
<protein>
    <submittedName>
        <fullName evidence="2">Kinase-like domain-containing protein</fullName>
    </submittedName>
</protein>
<proteinExistence type="predicted"/>
<keyword evidence="2" id="KW-0418">Kinase</keyword>
<dbReference type="Gene3D" id="1.10.510.10">
    <property type="entry name" value="Transferase(Phosphotransferase) domain 1"/>
    <property type="match status" value="1"/>
</dbReference>
<dbReference type="Pfam" id="PF07714">
    <property type="entry name" value="PK_Tyr_Ser-Thr"/>
    <property type="match status" value="1"/>
</dbReference>
<dbReference type="InterPro" id="IPR011009">
    <property type="entry name" value="Kinase-like_dom_sf"/>
</dbReference>
<dbReference type="PIRSF" id="PIRSF000654">
    <property type="entry name" value="Integrin-linked_kinase"/>
    <property type="match status" value="1"/>
</dbReference>
<sequence>MFYRDEAQRRIRAQICKEALVWQSLQHPSILPFLGIDQETFPGYLCLASPWMEQGTVLKYLESHGMANVDRLLFEIAEGLQYLHSQQVVHGDLRGANILISNGWNACLADFGLTSFSDVTASTDTSHNRAGSLRWMAPELIDPEKFGQRFLRTPATDVYAFGCVCLELYTGQPPFADFRETAVILKVSDGVRPERPTCAPTMSDTLWDLVNDCWEQQSTNRPLSEMLYGTERCL</sequence>
<dbReference type="PRINTS" id="PR00109">
    <property type="entry name" value="TYRKINASE"/>
</dbReference>
<feature type="domain" description="Protein kinase" evidence="1">
    <location>
        <begin position="1"/>
        <end position="234"/>
    </location>
</feature>
<comment type="caution">
    <text evidence="2">The sequence shown here is derived from an EMBL/GenBank/DDBJ whole genome shotgun (WGS) entry which is preliminary data.</text>
</comment>
<gene>
    <name evidence="2" type="ORF">GGX14DRAFT_536035</name>
</gene>
<name>A0AAD6V548_9AGAR</name>
<dbReference type="InterPro" id="IPR001245">
    <property type="entry name" value="Ser-Thr/Tyr_kinase_cat_dom"/>
</dbReference>
<dbReference type="PROSITE" id="PS00109">
    <property type="entry name" value="PROTEIN_KINASE_TYR"/>
    <property type="match status" value="1"/>
</dbReference>
<dbReference type="InterPro" id="IPR000719">
    <property type="entry name" value="Prot_kinase_dom"/>
</dbReference>
<dbReference type="InterPro" id="IPR008266">
    <property type="entry name" value="Tyr_kinase_AS"/>
</dbReference>
<dbReference type="GO" id="GO:0005524">
    <property type="term" value="F:ATP binding"/>
    <property type="evidence" value="ECO:0007669"/>
    <property type="project" value="InterPro"/>
</dbReference>
<evidence type="ECO:0000313" key="3">
    <source>
        <dbReference type="Proteomes" id="UP001219525"/>
    </source>
</evidence>
<dbReference type="PROSITE" id="PS50011">
    <property type="entry name" value="PROTEIN_KINASE_DOM"/>
    <property type="match status" value="1"/>
</dbReference>
<dbReference type="SUPFAM" id="SSF56112">
    <property type="entry name" value="Protein kinase-like (PK-like)"/>
    <property type="match status" value="1"/>
</dbReference>
<reference evidence="2" key="1">
    <citation type="submission" date="2023-03" db="EMBL/GenBank/DDBJ databases">
        <title>Massive genome expansion in bonnet fungi (Mycena s.s.) driven by repeated elements and novel gene families across ecological guilds.</title>
        <authorList>
            <consortium name="Lawrence Berkeley National Laboratory"/>
            <person name="Harder C.B."/>
            <person name="Miyauchi S."/>
            <person name="Viragh M."/>
            <person name="Kuo A."/>
            <person name="Thoen E."/>
            <person name="Andreopoulos B."/>
            <person name="Lu D."/>
            <person name="Skrede I."/>
            <person name="Drula E."/>
            <person name="Henrissat B."/>
            <person name="Morin E."/>
            <person name="Kohler A."/>
            <person name="Barry K."/>
            <person name="LaButti K."/>
            <person name="Morin E."/>
            <person name="Salamov A."/>
            <person name="Lipzen A."/>
            <person name="Mereny Z."/>
            <person name="Hegedus B."/>
            <person name="Baldrian P."/>
            <person name="Stursova M."/>
            <person name="Weitz H."/>
            <person name="Taylor A."/>
            <person name="Grigoriev I.V."/>
            <person name="Nagy L.G."/>
            <person name="Martin F."/>
            <person name="Kauserud H."/>
        </authorList>
    </citation>
    <scope>NUCLEOTIDE SEQUENCE</scope>
    <source>
        <strain evidence="2">9144</strain>
    </source>
</reference>
<dbReference type="PANTHER" id="PTHR44329">
    <property type="entry name" value="SERINE/THREONINE-PROTEIN KINASE TNNI3K-RELATED"/>
    <property type="match status" value="1"/>
</dbReference>
<dbReference type="Proteomes" id="UP001219525">
    <property type="component" value="Unassembled WGS sequence"/>
</dbReference>
<dbReference type="EMBL" id="JARJCW010000054">
    <property type="protein sequence ID" value="KAJ7202578.1"/>
    <property type="molecule type" value="Genomic_DNA"/>
</dbReference>